<evidence type="ECO:0000256" key="1">
    <source>
        <dbReference type="SAM" id="MobiDB-lite"/>
    </source>
</evidence>
<evidence type="ECO:0000313" key="2">
    <source>
        <dbReference type="EMBL" id="KAI3430469.1"/>
    </source>
</evidence>
<dbReference type="CDD" id="cd07505">
    <property type="entry name" value="HAD_BPGM-like"/>
    <property type="match status" value="1"/>
</dbReference>
<evidence type="ECO:0000313" key="3">
    <source>
        <dbReference type="Proteomes" id="UP001055712"/>
    </source>
</evidence>
<dbReference type="Proteomes" id="UP001055712">
    <property type="component" value="Unassembled WGS sequence"/>
</dbReference>
<keyword evidence="3" id="KW-1185">Reference proteome</keyword>
<dbReference type="EMBL" id="SIDB01000007">
    <property type="protein sequence ID" value="KAI3430469.1"/>
    <property type="molecule type" value="Genomic_DNA"/>
</dbReference>
<proteinExistence type="predicted"/>
<organism evidence="2 3">
    <name type="scientific">Chlorella vulgaris</name>
    <name type="common">Green alga</name>
    <dbReference type="NCBI Taxonomy" id="3077"/>
    <lineage>
        <taxon>Eukaryota</taxon>
        <taxon>Viridiplantae</taxon>
        <taxon>Chlorophyta</taxon>
        <taxon>core chlorophytes</taxon>
        <taxon>Trebouxiophyceae</taxon>
        <taxon>Chlorellales</taxon>
        <taxon>Chlorellaceae</taxon>
        <taxon>Chlorella clade</taxon>
        <taxon>Chlorella</taxon>
    </lineage>
</organism>
<dbReference type="OrthoDB" id="40579at2759"/>
<accession>A0A9D4YXB2</accession>
<dbReference type="InterPro" id="IPR023198">
    <property type="entry name" value="PGP-like_dom2"/>
</dbReference>
<reference evidence="2" key="1">
    <citation type="journal article" date="2019" name="Plant J.">
        <title>Chlorella vulgaris genome assembly and annotation reveals the molecular basis for metabolic acclimation to high light conditions.</title>
        <authorList>
            <person name="Cecchin M."/>
            <person name="Marcolungo L."/>
            <person name="Rossato M."/>
            <person name="Girolomoni L."/>
            <person name="Cosentino E."/>
            <person name="Cuine S."/>
            <person name="Li-Beisson Y."/>
            <person name="Delledonne M."/>
            <person name="Ballottari M."/>
        </authorList>
    </citation>
    <scope>NUCLEOTIDE SEQUENCE</scope>
    <source>
        <strain evidence="2">211/11P</strain>
    </source>
</reference>
<dbReference type="PANTHER" id="PTHR47858">
    <property type="entry name" value="HALOACID DEHALOGENASE-LIKE HYDROLASE (HAD) SUPERFAMILY PROTEIN"/>
    <property type="match status" value="1"/>
</dbReference>
<dbReference type="InterPro" id="IPR023214">
    <property type="entry name" value="HAD_sf"/>
</dbReference>
<dbReference type="AlphaFoldDB" id="A0A9D4YXB2"/>
<dbReference type="Pfam" id="PF00702">
    <property type="entry name" value="Hydrolase"/>
    <property type="match status" value="1"/>
</dbReference>
<feature type="region of interest" description="Disordered" evidence="1">
    <location>
        <begin position="338"/>
        <end position="359"/>
    </location>
</feature>
<name>A0A9D4YXB2_CHLVU</name>
<dbReference type="InterPro" id="IPR036412">
    <property type="entry name" value="HAD-like_sf"/>
</dbReference>
<sequence length="359" mass="40453">MPAPAAAGVGKTQLGAPWRLPANCRLATVPQRRAVTTAAAAGWEASPSGGGGGERRQRNLFNAVSSADRAGSEYGEGFFQFRLSGEHTHLDVDTLNEQMQIQGKQRIRHSMRPDEAFGLIFNWDNVVADTRDLQRQAWRRVAQQEELPFPAIERPQLYDMRPERAVTDVLMWTREWKRAQELAWLVATEYATLLLEVAQPRDGVVDWLQLMSKTRVPCALVTSMDRHTTSELLEKLGLRNYFSCTVTADDDMETMSQRYLSAAIKLERPPNHCVVFSACPTSITAAHNCTMRAVALLGTHKAFDLKNADLTCANMRELTVYNIRRLFANRGNEHMDLRTKNIGKQPPKRRLTNATFDEP</sequence>
<reference evidence="2" key="2">
    <citation type="submission" date="2020-11" db="EMBL/GenBank/DDBJ databases">
        <authorList>
            <person name="Cecchin M."/>
            <person name="Marcolungo L."/>
            <person name="Rossato M."/>
            <person name="Girolomoni L."/>
            <person name="Cosentino E."/>
            <person name="Cuine S."/>
            <person name="Li-Beisson Y."/>
            <person name="Delledonne M."/>
            <person name="Ballottari M."/>
        </authorList>
    </citation>
    <scope>NUCLEOTIDE SEQUENCE</scope>
    <source>
        <strain evidence="2">211/11P</strain>
        <tissue evidence="2">Whole cell</tissue>
    </source>
</reference>
<dbReference type="SUPFAM" id="SSF56784">
    <property type="entry name" value="HAD-like"/>
    <property type="match status" value="1"/>
</dbReference>
<dbReference type="Gene3D" id="1.10.150.240">
    <property type="entry name" value="Putative phosphatase, domain 2"/>
    <property type="match status" value="1"/>
</dbReference>
<comment type="caution">
    <text evidence="2">The sequence shown here is derived from an EMBL/GenBank/DDBJ whole genome shotgun (WGS) entry which is preliminary data.</text>
</comment>
<protein>
    <submittedName>
        <fullName evidence="2">Uncharacterized protein</fullName>
    </submittedName>
</protein>
<dbReference type="PANTHER" id="PTHR47858:SF2">
    <property type="entry name" value="HALOACID DEHALOGENASE-LIKE HYDROLASE (HAD) SUPERFAMILY PROTEIN"/>
    <property type="match status" value="1"/>
</dbReference>
<gene>
    <name evidence="2" type="ORF">D9Q98_005064</name>
</gene>
<dbReference type="Gene3D" id="3.40.50.1000">
    <property type="entry name" value="HAD superfamily/HAD-like"/>
    <property type="match status" value="1"/>
</dbReference>